<feature type="region of interest" description="Disordered" evidence="1">
    <location>
        <begin position="250"/>
        <end position="271"/>
    </location>
</feature>
<feature type="region of interest" description="Disordered" evidence="1">
    <location>
        <begin position="22"/>
        <end position="53"/>
    </location>
</feature>
<evidence type="ECO:0000256" key="1">
    <source>
        <dbReference type="SAM" id="MobiDB-lite"/>
    </source>
</evidence>
<comment type="caution">
    <text evidence="2">The sequence shown here is derived from an EMBL/GenBank/DDBJ whole genome shotgun (WGS) entry which is preliminary data.</text>
</comment>
<feature type="compositionally biased region" description="Basic and acidic residues" evidence="1">
    <location>
        <begin position="254"/>
        <end position="265"/>
    </location>
</feature>
<proteinExistence type="predicted"/>
<keyword evidence="3" id="KW-1185">Reference proteome</keyword>
<name>A0ABQ7BMM8_BRACR</name>
<dbReference type="EMBL" id="QGKV02001507">
    <property type="protein sequence ID" value="KAF3533150.1"/>
    <property type="molecule type" value="Genomic_DNA"/>
</dbReference>
<organism evidence="2 3">
    <name type="scientific">Brassica cretica</name>
    <name type="common">Mustard</name>
    <dbReference type="NCBI Taxonomy" id="69181"/>
    <lineage>
        <taxon>Eukaryota</taxon>
        <taxon>Viridiplantae</taxon>
        <taxon>Streptophyta</taxon>
        <taxon>Embryophyta</taxon>
        <taxon>Tracheophyta</taxon>
        <taxon>Spermatophyta</taxon>
        <taxon>Magnoliopsida</taxon>
        <taxon>eudicotyledons</taxon>
        <taxon>Gunneridae</taxon>
        <taxon>Pentapetalae</taxon>
        <taxon>rosids</taxon>
        <taxon>malvids</taxon>
        <taxon>Brassicales</taxon>
        <taxon>Brassicaceae</taxon>
        <taxon>Brassiceae</taxon>
        <taxon>Brassica</taxon>
    </lineage>
</organism>
<protein>
    <recommendedName>
        <fullName evidence="4">C2H2-type domain-containing protein</fullName>
    </recommendedName>
</protein>
<evidence type="ECO:0000313" key="3">
    <source>
        <dbReference type="Proteomes" id="UP000266723"/>
    </source>
</evidence>
<evidence type="ECO:0000313" key="2">
    <source>
        <dbReference type="EMBL" id="KAF3533150.1"/>
    </source>
</evidence>
<sequence length="271" mass="30285">MRGSLRLPGGKTIVVNECSTVGGGKRRWRRRKGGEAIDDGEEDRGKRSLMDSGTKLTPVTRISMETQRTLSSRIGTPSYESKPTTGVWCPIPKDYDPSRVRPSIEAALFKLMGPHPVVIYCVGNLEYISRSVLEEISSSGIILKHTPFVFLISGDESWYTYRLVWSGFSWLRAYPGPEPLSSGSGKTYLKLLLSVVPLYYINNYPDNTCTLCEYPYYNDANRKLHLESDEHKKEAAASVSHEKASLVVPLNTSQEKDGANRKITSEEPIFA</sequence>
<dbReference type="Proteomes" id="UP000266723">
    <property type="component" value="Unassembled WGS sequence"/>
</dbReference>
<accession>A0ABQ7BMM8</accession>
<evidence type="ECO:0008006" key="4">
    <source>
        <dbReference type="Google" id="ProtNLM"/>
    </source>
</evidence>
<gene>
    <name evidence="2" type="ORF">DY000_02043077</name>
</gene>
<reference evidence="2 3" key="1">
    <citation type="journal article" date="2020" name="BMC Genomics">
        <title>Intraspecific diversification of the crop wild relative Brassica cretica Lam. using demographic model selection.</title>
        <authorList>
            <person name="Kioukis A."/>
            <person name="Michalopoulou V.A."/>
            <person name="Briers L."/>
            <person name="Pirintsos S."/>
            <person name="Studholme D.J."/>
            <person name="Pavlidis P."/>
            <person name="Sarris P.F."/>
        </authorList>
    </citation>
    <scope>NUCLEOTIDE SEQUENCE [LARGE SCALE GENOMIC DNA]</scope>
    <source>
        <strain evidence="3">cv. PFS-1207/04</strain>
    </source>
</reference>
<dbReference type="CDD" id="cd10910">
    <property type="entry name" value="PIN_limkain_b1_N_like"/>
    <property type="match status" value="1"/>
</dbReference>